<keyword evidence="5 7" id="KW-0808">Transferase</keyword>
<dbReference type="Pfam" id="PF00590">
    <property type="entry name" value="TP_methylase"/>
    <property type="match status" value="2"/>
</dbReference>
<dbReference type="InterPro" id="IPR006364">
    <property type="entry name" value="CobI/CbiL/CobIJ_dom"/>
</dbReference>
<gene>
    <name evidence="10" type="primary">cobI</name>
    <name evidence="10" type="ORF">NUM_46560</name>
</gene>
<name>A0A8J4AHL6_9ACTN</name>
<dbReference type="PROSITE" id="PS00840">
    <property type="entry name" value="SUMT_2"/>
    <property type="match status" value="1"/>
</dbReference>
<dbReference type="PANTHER" id="PTHR47036:SF1">
    <property type="entry name" value="COBALT-FACTOR III C(17)-METHYLTRANSFERASE-RELATED"/>
    <property type="match status" value="1"/>
</dbReference>
<dbReference type="NCBIfam" id="TIGR01467">
    <property type="entry name" value="cobI_cbiL"/>
    <property type="match status" value="1"/>
</dbReference>
<dbReference type="UniPathway" id="UPA00148"/>
<feature type="domain" description="Tetrapyrrole methylase" evidence="9">
    <location>
        <begin position="6"/>
        <end position="218"/>
    </location>
</feature>
<comment type="similarity">
    <text evidence="2 7">Belongs to the precorrin methyltransferase family.</text>
</comment>
<evidence type="ECO:0000256" key="2">
    <source>
        <dbReference type="ARBA" id="ARBA00005879"/>
    </source>
</evidence>
<keyword evidence="11" id="KW-1185">Reference proteome</keyword>
<comment type="caution">
    <text evidence="10">The sequence shown here is derived from an EMBL/GenBank/DDBJ whole genome shotgun (WGS) entry which is preliminary data.</text>
</comment>
<evidence type="ECO:0000256" key="3">
    <source>
        <dbReference type="ARBA" id="ARBA00022573"/>
    </source>
</evidence>
<evidence type="ECO:0000256" key="6">
    <source>
        <dbReference type="ARBA" id="ARBA00022691"/>
    </source>
</evidence>
<feature type="compositionally biased region" description="Low complexity" evidence="8">
    <location>
        <begin position="511"/>
        <end position="521"/>
    </location>
</feature>
<dbReference type="RefSeq" id="WP_207127083.1">
    <property type="nucleotide sequence ID" value="NZ_BOPO01000091.1"/>
</dbReference>
<organism evidence="10 11">
    <name type="scientific">Actinocatenispora comari</name>
    <dbReference type="NCBI Taxonomy" id="2807577"/>
    <lineage>
        <taxon>Bacteria</taxon>
        <taxon>Bacillati</taxon>
        <taxon>Actinomycetota</taxon>
        <taxon>Actinomycetes</taxon>
        <taxon>Micromonosporales</taxon>
        <taxon>Micromonosporaceae</taxon>
        <taxon>Actinocatenispora</taxon>
    </lineage>
</organism>
<dbReference type="SUPFAM" id="SSF53790">
    <property type="entry name" value="Tetrapyrrole methylase"/>
    <property type="match status" value="2"/>
</dbReference>
<dbReference type="NCBIfam" id="NF004647">
    <property type="entry name" value="PRK05990.1"/>
    <property type="match status" value="1"/>
</dbReference>
<dbReference type="Proteomes" id="UP000614996">
    <property type="component" value="Unassembled WGS sequence"/>
</dbReference>
<evidence type="ECO:0000313" key="10">
    <source>
        <dbReference type="EMBL" id="GIL29402.1"/>
    </source>
</evidence>
<dbReference type="CDD" id="cd11646">
    <property type="entry name" value="Precorrin_3B_C17_MT"/>
    <property type="match status" value="1"/>
</dbReference>
<evidence type="ECO:0000256" key="8">
    <source>
        <dbReference type="SAM" id="MobiDB-lite"/>
    </source>
</evidence>
<accession>A0A8J4AHL6</accession>
<reference evidence="11" key="1">
    <citation type="journal article" date="2021" name="Int. J. Syst. Evol. Microbiol.">
        <title>Actinocatenispora comari sp. nov., an endophytic actinomycete isolated from aerial parts of Comarum salesowianum.</title>
        <authorList>
            <person name="Oyunbileg N."/>
            <person name="Iizaka Y."/>
            <person name="Hamada M."/>
            <person name="Davaapurev B.O."/>
            <person name="Fukumoto A."/>
            <person name="Tsetseg B."/>
            <person name="Kato F."/>
            <person name="Tamura T."/>
            <person name="Batkhuu J."/>
            <person name="Anzai Y."/>
        </authorList>
    </citation>
    <scope>NUCLEOTIDE SEQUENCE [LARGE SCALE GENOMIC DNA]</scope>
    <source>
        <strain evidence="11">NUM-2625</strain>
    </source>
</reference>
<dbReference type="InterPro" id="IPR014777">
    <property type="entry name" value="4pyrrole_Mease_sub1"/>
</dbReference>
<evidence type="ECO:0000256" key="1">
    <source>
        <dbReference type="ARBA" id="ARBA00004953"/>
    </source>
</evidence>
<dbReference type="EMBL" id="BOPO01000091">
    <property type="protein sequence ID" value="GIL29402.1"/>
    <property type="molecule type" value="Genomic_DNA"/>
</dbReference>
<feature type="domain" description="Tetrapyrrole methylase" evidence="9">
    <location>
        <begin position="263"/>
        <end position="470"/>
    </location>
</feature>
<dbReference type="PROSITE" id="PS00839">
    <property type="entry name" value="SUMT_1"/>
    <property type="match status" value="1"/>
</dbReference>
<dbReference type="Gene3D" id="3.40.1010.10">
    <property type="entry name" value="Cobalt-precorrin-4 Transmethylase, Domain 1"/>
    <property type="match status" value="2"/>
</dbReference>
<comment type="pathway">
    <text evidence="1">Cofactor biosynthesis; adenosylcobalamin biosynthesis.</text>
</comment>
<keyword evidence="3" id="KW-0169">Cobalamin biosynthesis</keyword>
<dbReference type="GO" id="GO:0032259">
    <property type="term" value="P:methylation"/>
    <property type="evidence" value="ECO:0007669"/>
    <property type="project" value="UniProtKB-KW"/>
</dbReference>
<evidence type="ECO:0000256" key="5">
    <source>
        <dbReference type="ARBA" id="ARBA00022679"/>
    </source>
</evidence>
<feature type="region of interest" description="Disordered" evidence="8">
    <location>
        <begin position="502"/>
        <end position="521"/>
    </location>
</feature>
<dbReference type="InterPro" id="IPR014776">
    <property type="entry name" value="4pyrrole_Mease_sub2"/>
</dbReference>
<dbReference type="NCBIfam" id="TIGR01466">
    <property type="entry name" value="cobJ_cbiH"/>
    <property type="match status" value="1"/>
</dbReference>
<evidence type="ECO:0000256" key="7">
    <source>
        <dbReference type="RuleBase" id="RU003960"/>
    </source>
</evidence>
<dbReference type="PANTHER" id="PTHR47036">
    <property type="entry name" value="COBALT-FACTOR III C(17)-METHYLTRANSFERASE-RELATED"/>
    <property type="match status" value="1"/>
</dbReference>
<evidence type="ECO:0000259" key="9">
    <source>
        <dbReference type="Pfam" id="PF00590"/>
    </source>
</evidence>
<evidence type="ECO:0000313" key="11">
    <source>
        <dbReference type="Proteomes" id="UP000614996"/>
    </source>
</evidence>
<dbReference type="Gene3D" id="3.30.950.10">
    <property type="entry name" value="Methyltransferase, Cobalt-precorrin-4 Transmethylase, Domain 2"/>
    <property type="match status" value="2"/>
</dbReference>
<proteinExistence type="inferred from homology"/>
<dbReference type="InterPro" id="IPR035996">
    <property type="entry name" value="4pyrrol_Methylase_sf"/>
</dbReference>
<dbReference type="AlphaFoldDB" id="A0A8J4AHL6"/>
<keyword evidence="4 7" id="KW-0489">Methyltransferase</keyword>
<evidence type="ECO:0000256" key="4">
    <source>
        <dbReference type="ARBA" id="ARBA00022603"/>
    </source>
</evidence>
<dbReference type="InterPro" id="IPR000878">
    <property type="entry name" value="4pyrrol_Mease"/>
</dbReference>
<dbReference type="InterPro" id="IPR006363">
    <property type="entry name" value="Cbl_synth_CobJ/CibH_dom"/>
</dbReference>
<dbReference type="InterPro" id="IPR012382">
    <property type="entry name" value="CobI/CbiL"/>
</dbReference>
<dbReference type="GO" id="GO:0009236">
    <property type="term" value="P:cobalamin biosynthetic process"/>
    <property type="evidence" value="ECO:0007669"/>
    <property type="project" value="UniProtKB-UniPathway"/>
</dbReference>
<sequence>MSAPGRLYGVGLGPGDPELVTVKAARLIGAADVVAYHQGPRRRSHARRIAEPYLPEGVVEELLEYPVTTGGTDHPGGYAGAMAEFYERCATRLAAHLAAGRDVVVLAEGDPLLYGSYMYLHDRLGERFRAEVVPGVPAFAASTAALARPLARQSDVLTVLQGTLPRAELARRLADTDAAVIMKLGRTFPAVRAALAEAGRLDDAWYVERASLPDQRWLPVAEVDPAGVPYFALVVVPGDSHTGRRRYDDPDVAPEPDVAAAQLAVVGLGPGPEQWLTPEAAQVLAEVDHVVGYAPYVDRVPQRAGLHRHASGNTVELDRARLALELARRGERVAVVSGGDAGVFGMASAVFEAAQDPGYAGVDIRVVPGVSAVQAVAARAGAPIGADFAVLSLSDRLKPWPVIERRLHAIAAADLVLAVYNPRSRTRTTQVAELQRILLSHKRSDTPVVVGRDVGRAAESLTVTTLAELDPATIDMRCLLIVGASGTRTTVTGRVWTPRYVPAEPVPGVPAAPESAAPVRS</sequence>
<dbReference type="InterPro" id="IPR003043">
    <property type="entry name" value="Uropor_MeTrfase_CS"/>
</dbReference>
<dbReference type="InterPro" id="IPR051810">
    <property type="entry name" value="Precorrin_MeTrfase"/>
</dbReference>
<protein>
    <submittedName>
        <fullName evidence="10">Precorrin-3B C(17)-methyltransferase</fullName>
    </submittedName>
</protein>
<dbReference type="GO" id="GO:0030788">
    <property type="term" value="F:precorrin-2 C20-methyltransferase activity"/>
    <property type="evidence" value="ECO:0007669"/>
    <property type="project" value="InterPro"/>
</dbReference>
<keyword evidence="6" id="KW-0949">S-adenosyl-L-methionine</keyword>
<dbReference type="CDD" id="cd11645">
    <property type="entry name" value="Precorrin_2_C20_MT"/>
    <property type="match status" value="1"/>
</dbReference>